<feature type="transmembrane region" description="Helical" evidence="1">
    <location>
        <begin position="45"/>
        <end position="67"/>
    </location>
</feature>
<feature type="transmembrane region" description="Helical" evidence="1">
    <location>
        <begin position="12"/>
        <end position="33"/>
    </location>
</feature>
<keyword evidence="1" id="KW-1133">Transmembrane helix</keyword>
<evidence type="ECO:0000256" key="1">
    <source>
        <dbReference type="SAM" id="Phobius"/>
    </source>
</evidence>
<comment type="caution">
    <text evidence="2">The sequence shown here is derived from an EMBL/GenBank/DDBJ whole genome shotgun (WGS) entry which is preliminary data.</text>
</comment>
<feature type="transmembrane region" description="Helical" evidence="1">
    <location>
        <begin position="214"/>
        <end position="236"/>
    </location>
</feature>
<gene>
    <name evidence="2" type="ORF">CINTURNW_4415</name>
</gene>
<feature type="transmembrane region" description="Helical" evidence="1">
    <location>
        <begin position="120"/>
        <end position="147"/>
    </location>
</feature>
<name>U2PWY3_9CLOT</name>
<protein>
    <submittedName>
        <fullName evidence="2">Uncharacterized protein</fullName>
    </submittedName>
</protein>
<feature type="transmembrane region" description="Helical" evidence="1">
    <location>
        <begin position="156"/>
        <end position="174"/>
    </location>
</feature>
<keyword evidence="3" id="KW-1185">Reference proteome</keyword>
<dbReference type="Proteomes" id="UP000016721">
    <property type="component" value="Unassembled WGS sequence"/>
</dbReference>
<evidence type="ECO:0000313" key="3">
    <source>
        <dbReference type="Proteomes" id="UP000016721"/>
    </source>
</evidence>
<dbReference type="STRING" id="1294142.CINTURNW_4415"/>
<sequence length="246" mass="27845">MRNIMKFSIKELRFIYLIELIVYLGVFTVTSIGNWMMIDETASDLIKIILIINTFIHFVSIGNVLINREGKLILSTGISGRKFLCAKIIEFILLQMSFTLVGYVFILLKAQIKTGFNGVFFVYSNLFALFIYSVIIYMLITFVVVFLRSKTNKRGVIFILGVGTTLLLFFISLVSNNYITTVRPIGTFVFDAQRLVTWSANLLNAGQSVFGLEIHINVFSIIVKLGLLLGAFFYVAKIIDKKLDIA</sequence>
<evidence type="ECO:0000313" key="2">
    <source>
        <dbReference type="EMBL" id="ERK28329.1"/>
    </source>
</evidence>
<dbReference type="AlphaFoldDB" id="U2PWY3"/>
<keyword evidence="1" id="KW-0472">Membrane</keyword>
<feature type="transmembrane region" description="Helical" evidence="1">
    <location>
        <begin position="88"/>
        <end position="108"/>
    </location>
</feature>
<accession>U2PWY3</accession>
<proteinExistence type="predicted"/>
<dbReference type="PATRIC" id="fig|1294142.3.peg.4560"/>
<dbReference type="EMBL" id="APJA01000035">
    <property type="protein sequence ID" value="ERK28329.1"/>
    <property type="molecule type" value="Genomic_DNA"/>
</dbReference>
<keyword evidence="1" id="KW-0812">Transmembrane</keyword>
<organism evidence="2 3">
    <name type="scientific">Clostridium intestinale URNW</name>
    <dbReference type="NCBI Taxonomy" id="1294142"/>
    <lineage>
        <taxon>Bacteria</taxon>
        <taxon>Bacillati</taxon>
        <taxon>Bacillota</taxon>
        <taxon>Clostridia</taxon>
        <taxon>Eubacteriales</taxon>
        <taxon>Clostridiaceae</taxon>
        <taxon>Clostridium</taxon>
    </lineage>
</organism>
<dbReference type="HOGENOM" id="CLU_1127548_0_0_9"/>
<reference evidence="2 3" key="1">
    <citation type="journal article" date="2013" name="Genome Announc.">
        <title>Draft Genome Sequence of the Hydrogen- and Ethanol-Producing Bacterium Clostridium intestinale Strain URNW.</title>
        <authorList>
            <person name="Lal S."/>
            <person name="Ramachandran U."/>
            <person name="Zhang X."/>
            <person name="Sparling R."/>
            <person name="Levin D.B."/>
        </authorList>
    </citation>
    <scope>NUCLEOTIDE SEQUENCE [LARGE SCALE GENOMIC DNA]</scope>
    <source>
        <strain evidence="2 3">URNW</strain>
    </source>
</reference>
<dbReference type="RefSeq" id="WP_021804254.1">
    <property type="nucleotide sequence ID" value="NZ_KI273145.1"/>
</dbReference>